<accession>A0AAV9UMB9</accession>
<sequence length="223" mass="25428">MSEFATPSMTNYRAHMRAQKKRTVVIYAAYQVIKKSGYAQQPKCWHWALLENIANEGDGLPDPNSTEYLEGLSRACDLAAAVWTRYYAPRGTKRKVPDDVENLKETKVPSLTEMATSGLSFKLDWNSQNMGVTVFQDHPEFDKDITAFKTPQKKMKCTSTTPLTVKTDVRTPLVDRTIPLPIEDPIQFESPNQKENERLIAKPSSIRARIMRRIFAKLDPSFK</sequence>
<gene>
    <name evidence="1" type="ORF">TWF696_007882</name>
</gene>
<reference evidence="1 2" key="1">
    <citation type="submission" date="2019-10" db="EMBL/GenBank/DDBJ databases">
        <authorList>
            <person name="Palmer J.M."/>
        </authorList>
    </citation>
    <scope>NUCLEOTIDE SEQUENCE [LARGE SCALE GENOMIC DNA]</scope>
    <source>
        <strain evidence="1 2">TWF696</strain>
    </source>
</reference>
<organism evidence="1 2">
    <name type="scientific">Orbilia brochopaga</name>
    <dbReference type="NCBI Taxonomy" id="3140254"/>
    <lineage>
        <taxon>Eukaryota</taxon>
        <taxon>Fungi</taxon>
        <taxon>Dikarya</taxon>
        <taxon>Ascomycota</taxon>
        <taxon>Pezizomycotina</taxon>
        <taxon>Orbiliomycetes</taxon>
        <taxon>Orbiliales</taxon>
        <taxon>Orbiliaceae</taxon>
        <taxon>Orbilia</taxon>
    </lineage>
</organism>
<dbReference type="AlphaFoldDB" id="A0AAV9UMB9"/>
<proteinExistence type="predicted"/>
<keyword evidence="2" id="KW-1185">Reference proteome</keyword>
<dbReference type="Proteomes" id="UP001375240">
    <property type="component" value="Unassembled WGS sequence"/>
</dbReference>
<evidence type="ECO:0000313" key="1">
    <source>
        <dbReference type="EMBL" id="KAK6344240.1"/>
    </source>
</evidence>
<protein>
    <submittedName>
        <fullName evidence="1">Uncharacterized protein</fullName>
    </submittedName>
</protein>
<dbReference type="EMBL" id="JAVHNQ010000006">
    <property type="protein sequence ID" value="KAK6344240.1"/>
    <property type="molecule type" value="Genomic_DNA"/>
</dbReference>
<comment type="caution">
    <text evidence="1">The sequence shown here is derived from an EMBL/GenBank/DDBJ whole genome shotgun (WGS) entry which is preliminary data.</text>
</comment>
<name>A0AAV9UMB9_9PEZI</name>
<evidence type="ECO:0000313" key="2">
    <source>
        <dbReference type="Proteomes" id="UP001375240"/>
    </source>
</evidence>